<name>A0A3E2B1R2_9FIRM</name>
<protein>
    <submittedName>
        <fullName evidence="4">Helix-turn-helix domain-containing protein</fullName>
    </submittedName>
</protein>
<keyword evidence="2" id="KW-0472">Membrane</keyword>
<dbReference type="EMBL" id="QQRQ01000022">
    <property type="protein sequence ID" value="RFT05929.1"/>
    <property type="molecule type" value="Genomic_DNA"/>
</dbReference>
<dbReference type="SMART" id="SM00530">
    <property type="entry name" value="HTH_XRE"/>
    <property type="match status" value="1"/>
</dbReference>
<evidence type="ECO:0000313" key="5">
    <source>
        <dbReference type="Proteomes" id="UP000260649"/>
    </source>
</evidence>
<feature type="transmembrane region" description="Helical" evidence="2">
    <location>
        <begin position="95"/>
        <end position="118"/>
    </location>
</feature>
<keyword evidence="1" id="KW-0238">DNA-binding</keyword>
<keyword evidence="2" id="KW-0812">Transmembrane</keyword>
<comment type="caution">
    <text evidence="4">The sequence shown here is derived from an EMBL/GenBank/DDBJ whole genome shotgun (WGS) entry which is preliminary data.</text>
</comment>
<feature type="domain" description="HTH cro/C1-type" evidence="3">
    <location>
        <begin position="6"/>
        <end position="60"/>
    </location>
</feature>
<evidence type="ECO:0000313" key="4">
    <source>
        <dbReference type="EMBL" id="RFT05929.1"/>
    </source>
</evidence>
<dbReference type="OrthoDB" id="9801008at2"/>
<proteinExistence type="predicted"/>
<keyword evidence="5" id="KW-1185">Reference proteome</keyword>
<accession>A0A3E2B1R2</accession>
<dbReference type="Proteomes" id="UP000260649">
    <property type="component" value="Unassembled WGS sequence"/>
</dbReference>
<reference evidence="4 5" key="1">
    <citation type="submission" date="2018-07" db="EMBL/GenBank/DDBJ databases">
        <title>GABA Modulating Bacteria of the Human Gut Microbiota.</title>
        <authorList>
            <person name="Strandwitz P."/>
            <person name="Kim K.H."/>
            <person name="Terekhova D."/>
            <person name="Liu J.K."/>
            <person name="Sharma A."/>
            <person name="Levering J."/>
            <person name="Mcdonald D."/>
            <person name="Dietrich D."/>
            <person name="Ramadhar T.R."/>
            <person name="Lekbua A."/>
            <person name="Mroue N."/>
            <person name="Liston C."/>
            <person name="Stewart E.J."/>
            <person name="Dubin M.J."/>
            <person name="Zengler K."/>
            <person name="Knight R."/>
            <person name="Gilbert J.A."/>
            <person name="Clardy J."/>
            <person name="Lewis K."/>
        </authorList>
    </citation>
    <scope>NUCLEOTIDE SEQUENCE [LARGE SCALE GENOMIC DNA]</scope>
    <source>
        <strain evidence="4 5">KLE1738</strain>
    </source>
</reference>
<dbReference type="PANTHER" id="PTHR46558">
    <property type="entry name" value="TRACRIPTIONAL REGULATORY PROTEIN-RELATED-RELATED"/>
    <property type="match status" value="1"/>
</dbReference>
<evidence type="ECO:0000259" key="3">
    <source>
        <dbReference type="PROSITE" id="PS50943"/>
    </source>
</evidence>
<evidence type="ECO:0000256" key="1">
    <source>
        <dbReference type="ARBA" id="ARBA00023125"/>
    </source>
</evidence>
<gene>
    <name evidence="4" type="ORF">DV520_10115</name>
</gene>
<dbReference type="InterPro" id="IPR010982">
    <property type="entry name" value="Lambda_DNA-bd_dom_sf"/>
</dbReference>
<dbReference type="GeneID" id="97996089"/>
<organism evidence="4 5">
    <name type="scientific">Evtepia gabavorous</name>
    <dbReference type="NCBI Taxonomy" id="2211183"/>
    <lineage>
        <taxon>Bacteria</taxon>
        <taxon>Bacillati</taxon>
        <taxon>Bacillota</taxon>
        <taxon>Clostridia</taxon>
        <taxon>Eubacteriales</taxon>
        <taxon>Evtepia</taxon>
    </lineage>
</organism>
<sequence length="149" mass="16797">MFQENLKNYRKAKGLTQEDLAVRLHVVRQTISKWEKGLSVPDAALLVRLSEVLEVPVSQLLGAPLPPESSTDQVAEQLARINEQLAQKNRRARRIWQVVVGILLAFVLLWGILCLLSYHSYTQYVSPPKIQVEPLSSIPVERRCSDAVA</sequence>
<dbReference type="RefSeq" id="WP_117142632.1">
    <property type="nucleotide sequence ID" value="NZ_CAKXKJ010000005.1"/>
</dbReference>
<dbReference type="PANTHER" id="PTHR46558:SF3">
    <property type="entry name" value="TRANSCRIPTIONAL REGULATOR"/>
    <property type="match status" value="1"/>
</dbReference>
<keyword evidence="2" id="KW-1133">Transmembrane helix</keyword>
<dbReference type="PROSITE" id="PS50943">
    <property type="entry name" value="HTH_CROC1"/>
    <property type="match status" value="1"/>
</dbReference>
<dbReference type="CDD" id="cd00093">
    <property type="entry name" value="HTH_XRE"/>
    <property type="match status" value="1"/>
</dbReference>
<dbReference type="Pfam" id="PF01381">
    <property type="entry name" value="HTH_3"/>
    <property type="match status" value="1"/>
</dbReference>
<dbReference type="GO" id="GO:0003677">
    <property type="term" value="F:DNA binding"/>
    <property type="evidence" value="ECO:0007669"/>
    <property type="project" value="UniProtKB-KW"/>
</dbReference>
<dbReference type="InterPro" id="IPR001387">
    <property type="entry name" value="Cro/C1-type_HTH"/>
</dbReference>
<dbReference type="SUPFAM" id="SSF47413">
    <property type="entry name" value="lambda repressor-like DNA-binding domains"/>
    <property type="match status" value="1"/>
</dbReference>
<dbReference type="AlphaFoldDB" id="A0A3E2B1R2"/>
<dbReference type="Gene3D" id="1.10.260.40">
    <property type="entry name" value="lambda repressor-like DNA-binding domains"/>
    <property type="match status" value="1"/>
</dbReference>
<evidence type="ECO:0000256" key="2">
    <source>
        <dbReference type="SAM" id="Phobius"/>
    </source>
</evidence>